<sequence length="337" mass="37019">MYGRNKSPFKFSTTSSATSDTESNNISILSPVRHTSSEPTLITPDLDDDSWGRWIASHASSPYSNSSEVKNGYKNNFHDSGGLESQSIQELENYAVYKAEEATRTVNNCLSIAEGIRDDAARTLEALHHQGEQIASTNEIAVNIDRDLSKGEKLLNNLGGIFSKTWKPKKTRNITGPIVTPDYTSQSATKEQRERLSAAPLSKGNITSKAPLPESSNALQKVELEKAKQDDALSDLSSIVDDLKSMAVDMGTELDRQSKALDYLGDDIDELNSRMKGELQSGLRAKDHLRPLECWIASVRLEGQKSSHPETNSGVHLGKSRELVVSGILRDGKLEIF</sequence>
<dbReference type="GO" id="GO:0016192">
    <property type="term" value="P:vesicle-mediated transport"/>
    <property type="evidence" value="ECO:0007669"/>
    <property type="project" value="UniProtKB-ARBA"/>
</dbReference>
<reference evidence="9" key="1">
    <citation type="submission" date="2023-05" db="EMBL/GenBank/DDBJ databases">
        <title>Nepenthes gracilis genome sequencing.</title>
        <authorList>
            <person name="Fukushima K."/>
        </authorList>
    </citation>
    <scope>NUCLEOTIDE SEQUENCE</scope>
    <source>
        <strain evidence="9">SING2019-196</strain>
    </source>
</reference>
<organism evidence="9 10">
    <name type="scientific">Nepenthes gracilis</name>
    <name type="common">Slender pitcher plant</name>
    <dbReference type="NCBI Taxonomy" id="150966"/>
    <lineage>
        <taxon>Eukaryota</taxon>
        <taxon>Viridiplantae</taxon>
        <taxon>Streptophyta</taxon>
        <taxon>Embryophyta</taxon>
        <taxon>Tracheophyta</taxon>
        <taxon>Spermatophyta</taxon>
        <taxon>Magnoliopsida</taxon>
        <taxon>eudicotyledons</taxon>
        <taxon>Gunneridae</taxon>
        <taxon>Pentapetalae</taxon>
        <taxon>Caryophyllales</taxon>
        <taxon>Nepenthaceae</taxon>
        <taxon>Nepenthes</taxon>
    </lineage>
</organism>
<dbReference type="CDD" id="cd15861">
    <property type="entry name" value="SNARE_SNAP25N_23N_29N_SEC9N"/>
    <property type="match status" value="1"/>
</dbReference>
<dbReference type="CDD" id="cd15841">
    <property type="entry name" value="SNARE_Qc"/>
    <property type="match status" value="1"/>
</dbReference>
<gene>
    <name evidence="9" type="ORF">Nepgr_029425</name>
</gene>
<evidence type="ECO:0000256" key="4">
    <source>
        <dbReference type="ARBA" id="ARBA00022448"/>
    </source>
</evidence>
<evidence type="ECO:0000256" key="1">
    <source>
        <dbReference type="ARBA" id="ARBA00004370"/>
    </source>
</evidence>
<dbReference type="PROSITE" id="PS00914">
    <property type="entry name" value="SYNTAXIN"/>
    <property type="match status" value="1"/>
</dbReference>
<dbReference type="EMBL" id="BSYO01000033">
    <property type="protein sequence ID" value="GMH27582.1"/>
    <property type="molecule type" value="Genomic_DNA"/>
</dbReference>
<evidence type="ECO:0000256" key="6">
    <source>
        <dbReference type="ARBA" id="ARBA00023136"/>
    </source>
</evidence>
<keyword evidence="5" id="KW-0653">Protein transport</keyword>
<dbReference type="GO" id="GO:0006886">
    <property type="term" value="P:intracellular protein transport"/>
    <property type="evidence" value="ECO:0007669"/>
    <property type="project" value="InterPro"/>
</dbReference>
<comment type="subcellular location">
    <subcellularLocation>
        <location evidence="1">Membrane</location>
    </subcellularLocation>
</comment>
<dbReference type="PANTHER" id="PTHR19305:SF40">
    <property type="entry name" value="SNAP25 HOMOLOGOUS PROTEIN SNAP30-RELATED"/>
    <property type="match status" value="1"/>
</dbReference>
<feature type="compositionally biased region" description="Polar residues" evidence="7">
    <location>
        <begin position="24"/>
        <end position="35"/>
    </location>
</feature>
<dbReference type="Proteomes" id="UP001279734">
    <property type="component" value="Unassembled WGS sequence"/>
</dbReference>
<accession>A0AAD3Y302</accession>
<evidence type="ECO:0000256" key="5">
    <source>
        <dbReference type="ARBA" id="ARBA00022927"/>
    </source>
</evidence>
<dbReference type="InterPro" id="IPR044766">
    <property type="entry name" value="NPSN/SNAP25-like_N_SNARE"/>
</dbReference>
<dbReference type="Gene3D" id="1.20.5.110">
    <property type="match status" value="2"/>
</dbReference>
<name>A0AAD3Y302_NEPGR</name>
<dbReference type="SMART" id="SM00397">
    <property type="entry name" value="t_SNARE"/>
    <property type="match status" value="2"/>
</dbReference>
<protein>
    <recommendedName>
        <fullName evidence="8">t-SNARE coiled-coil homology domain-containing protein</fullName>
    </recommendedName>
</protein>
<dbReference type="GO" id="GO:0005484">
    <property type="term" value="F:SNAP receptor activity"/>
    <property type="evidence" value="ECO:0007669"/>
    <property type="project" value="InterPro"/>
</dbReference>
<keyword evidence="10" id="KW-1185">Reference proteome</keyword>
<evidence type="ECO:0000256" key="7">
    <source>
        <dbReference type="SAM" id="MobiDB-lite"/>
    </source>
</evidence>
<dbReference type="PANTHER" id="PTHR19305">
    <property type="entry name" value="SYNAPTOSOMAL ASSOCIATED PROTEIN"/>
    <property type="match status" value="1"/>
</dbReference>
<feature type="region of interest" description="Disordered" evidence="7">
    <location>
        <begin position="177"/>
        <end position="214"/>
    </location>
</feature>
<feature type="domain" description="T-SNARE coiled-coil homology" evidence="8">
    <location>
        <begin position="223"/>
        <end position="285"/>
    </location>
</feature>
<comment type="caution">
    <text evidence="9">The sequence shown here is derived from an EMBL/GenBank/DDBJ whole genome shotgun (WGS) entry which is preliminary data.</text>
</comment>
<dbReference type="InterPro" id="IPR000727">
    <property type="entry name" value="T_SNARE_dom"/>
</dbReference>
<keyword evidence="6" id="KW-0472">Membrane</keyword>
<dbReference type="GO" id="GO:0031201">
    <property type="term" value="C:SNARE complex"/>
    <property type="evidence" value="ECO:0007669"/>
    <property type="project" value="InterPro"/>
</dbReference>
<dbReference type="FunFam" id="1.20.5.110:FF:000031">
    <property type="entry name" value="SNAP25 homologous protein SNAP33"/>
    <property type="match status" value="1"/>
</dbReference>
<keyword evidence="4" id="KW-0813">Transport</keyword>
<comment type="similarity">
    <text evidence="2">Belongs to the syntaxin family.</text>
</comment>
<evidence type="ECO:0000313" key="9">
    <source>
        <dbReference type="EMBL" id="GMH27582.1"/>
    </source>
</evidence>
<dbReference type="PROSITE" id="PS50192">
    <property type="entry name" value="T_SNARE"/>
    <property type="match status" value="1"/>
</dbReference>
<comment type="similarity">
    <text evidence="3">Belongs to the SNAP-25 family.</text>
</comment>
<evidence type="ECO:0000259" key="8">
    <source>
        <dbReference type="PROSITE" id="PS50192"/>
    </source>
</evidence>
<evidence type="ECO:0000313" key="10">
    <source>
        <dbReference type="Proteomes" id="UP001279734"/>
    </source>
</evidence>
<dbReference type="AlphaFoldDB" id="A0AAD3Y302"/>
<dbReference type="SUPFAM" id="SSF58038">
    <property type="entry name" value="SNARE fusion complex"/>
    <property type="match status" value="2"/>
</dbReference>
<dbReference type="GO" id="GO:0005886">
    <property type="term" value="C:plasma membrane"/>
    <property type="evidence" value="ECO:0007669"/>
    <property type="project" value="TreeGrafter"/>
</dbReference>
<evidence type="ECO:0000256" key="3">
    <source>
        <dbReference type="ARBA" id="ARBA00009480"/>
    </source>
</evidence>
<dbReference type="InterPro" id="IPR006012">
    <property type="entry name" value="Syntaxin/epimorphin_CS"/>
</dbReference>
<evidence type="ECO:0000256" key="2">
    <source>
        <dbReference type="ARBA" id="ARBA00009063"/>
    </source>
</evidence>
<feature type="compositionally biased region" description="Polar residues" evidence="7">
    <location>
        <begin position="204"/>
        <end position="214"/>
    </location>
</feature>
<feature type="compositionally biased region" description="Low complexity" evidence="7">
    <location>
        <begin position="12"/>
        <end position="23"/>
    </location>
</feature>
<feature type="region of interest" description="Disordered" evidence="7">
    <location>
        <begin position="1"/>
        <end position="35"/>
    </location>
</feature>
<proteinExistence type="inferred from homology"/>